<accession>A0ABP9HH07</accession>
<evidence type="ECO:0000313" key="5">
    <source>
        <dbReference type="EMBL" id="GAA4970616.1"/>
    </source>
</evidence>
<keyword evidence="3" id="KW-0479">Metal-binding</keyword>
<evidence type="ECO:0000256" key="3">
    <source>
        <dbReference type="ARBA" id="ARBA00022723"/>
    </source>
</evidence>
<reference evidence="6" key="1">
    <citation type="journal article" date="2019" name="Int. J. Syst. Evol. Microbiol.">
        <title>The Global Catalogue of Microorganisms (GCM) 10K type strain sequencing project: providing services to taxonomists for standard genome sequencing and annotation.</title>
        <authorList>
            <consortium name="The Broad Institute Genomics Platform"/>
            <consortium name="The Broad Institute Genome Sequencing Center for Infectious Disease"/>
            <person name="Wu L."/>
            <person name="Ma J."/>
        </authorList>
    </citation>
    <scope>NUCLEOTIDE SEQUENCE [LARGE SCALE GENOMIC DNA]</scope>
    <source>
        <strain evidence="6">JCM 17657</strain>
    </source>
</reference>
<organism evidence="5 6">
    <name type="scientific">Streptomyces hyderabadensis</name>
    <dbReference type="NCBI Taxonomy" id="598549"/>
    <lineage>
        <taxon>Bacteria</taxon>
        <taxon>Bacillati</taxon>
        <taxon>Actinomycetota</taxon>
        <taxon>Actinomycetes</taxon>
        <taxon>Kitasatosporales</taxon>
        <taxon>Streptomycetaceae</taxon>
        <taxon>Streptomyces</taxon>
    </lineage>
</organism>
<evidence type="ECO:0000256" key="4">
    <source>
        <dbReference type="ARBA" id="ARBA00022833"/>
    </source>
</evidence>
<evidence type="ECO:0000256" key="1">
    <source>
        <dbReference type="ARBA" id="ARBA00001947"/>
    </source>
</evidence>
<dbReference type="Pfam" id="PF05853">
    <property type="entry name" value="BKACE"/>
    <property type="match status" value="1"/>
</dbReference>
<name>A0ABP9HH07_9ACTN</name>
<dbReference type="PANTHER" id="PTHR37418:SF2">
    <property type="entry name" value="3-KETO-5-AMINOHEXANOATE CLEAVAGE ENZYME"/>
    <property type="match status" value="1"/>
</dbReference>
<dbReference type="RefSeq" id="WP_226030697.1">
    <property type="nucleotide sequence ID" value="NZ_BAABIV010000002.1"/>
</dbReference>
<keyword evidence="4" id="KW-0862">Zinc</keyword>
<keyword evidence="2" id="KW-0808">Transferase</keyword>
<dbReference type="PANTHER" id="PTHR37418">
    <property type="entry name" value="3-KETO-5-AMINOHEXANOATE CLEAVAGE ENZYME-RELATED"/>
    <property type="match status" value="1"/>
</dbReference>
<dbReference type="EMBL" id="BAABIV010000002">
    <property type="protein sequence ID" value="GAA4970616.1"/>
    <property type="molecule type" value="Genomic_DNA"/>
</dbReference>
<gene>
    <name evidence="5" type="ORF">GCM10023257_03170</name>
</gene>
<evidence type="ECO:0000313" key="6">
    <source>
        <dbReference type="Proteomes" id="UP001500610"/>
    </source>
</evidence>
<dbReference type="Proteomes" id="UP001500610">
    <property type="component" value="Unassembled WGS sequence"/>
</dbReference>
<dbReference type="InterPro" id="IPR008567">
    <property type="entry name" value="BKACE"/>
</dbReference>
<proteinExistence type="predicted"/>
<dbReference type="InterPro" id="IPR013785">
    <property type="entry name" value="Aldolase_TIM"/>
</dbReference>
<protein>
    <submittedName>
        <fullName evidence="5">3-keto-5-aminohexanoate cleavage protein</fullName>
    </submittedName>
</protein>
<keyword evidence="6" id="KW-1185">Reference proteome</keyword>
<comment type="caution">
    <text evidence="5">The sequence shown here is derived from an EMBL/GenBank/DDBJ whole genome shotgun (WGS) entry which is preliminary data.</text>
</comment>
<sequence>MPINENVIITCALTGAGDTVRKSPHVPVTPEQIARNAVEAAAAGAAVVHIHVRDPQTGDPSRDPKLYREVVERIKETGTDVVINLTAGMGGDLVVDPDDPLTHLPGTDLVGGLERLPHVEDLLPDICTLDCGSLNFGDGSNLYVSTPDMLRAGARRIQELGVRPELEIFDTGQLWFAKQLLAEGLLDDPTVFQLCMGIPWGAPADPGVLQSMVNMLPDGAPWASFALGRMQMPWVAQSILLGGHVRVGLEDNLYLGRGNKATNAQLVERAVTITESIGARVATPDEARATLGLKPRKQSAATTKESLS</sequence>
<dbReference type="Gene3D" id="3.20.20.70">
    <property type="entry name" value="Aldolase class I"/>
    <property type="match status" value="1"/>
</dbReference>
<evidence type="ECO:0000256" key="2">
    <source>
        <dbReference type="ARBA" id="ARBA00022679"/>
    </source>
</evidence>
<comment type="cofactor">
    <cofactor evidence="1">
        <name>Zn(2+)</name>
        <dbReference type="ChEBI" id="CHEBI:29105"/>
    </cofactor>
</comment>